<dbReference type="EMBL" id="KV748249">
    <property type="protein sequence ID" value="OCK88122.1"/>
    <property type="molecule type" value="Genomic_DNA"/>
</dbReference>
<organism evidence="1 2">
    <name type="scientific">Cenococcum geophilum 1.58</name>
    <dbReference type="NCBI Taxonomy" id="794803"/>
    <lineage>
        <taxon>Eukaryota</taxon>
        <taxon>Fungi</taxon>
        <taxon>Dikarya</taxon>
        <taxon>Ascomycota</taxon>
        <taxon>Pezizomycotina</taxon>
        <taxon>Dothideomycetes</taxon>
        <taxon>Pleosporomycetidae</taxon>
        <taxon>Gloniales</taxon>
        <taxon>Gloniaceae</taxon>
        <taxon>Cenococcum</taxon>
    </lineage>
</organism>
<keyword evidence="2" id="KW-1185">Reference proteome</keyword>
<reference evidence="1 2" key="1">
    <citation type="journal article" date="2016" name="Nat. Commun.">
        <title>Ectomycorrhizal ecology is imprinted in the genome of the dominant symbiotic fungus Cenococcum geophilum.</title>
        <authorList>
            <consortium name="DOE Joint Genome Institute"/>
            <person name="Peter M."/>
            <person name="Kohler A."/>
            <person name="Ohm R.A."/>
            <person name="Kuo A."/>
            <person name="Krutzmann J."/>
            <person name="Morin E."/>
            <person name="Arend M."/>
            <person name="Barry K.W."/>
            <person name="Binder M."/>
            <person name="Choi C."/>
            <person name="Clum A."/>
            <person name="Copeland A."/>
            <person name="Grisel N."/>
            <person name="Haridas S."/>
            <person name="Kipfer T."/>
            <person name="LaButti K."/>
            <person name="Lindquist E."/>
            <person name="Lipzen A."/>
            <person name="Maire R."/>
            <person name="Meier B."/>
            <person name="Mihaltcheva S."/>
            <person name="Molinier V."/>
            <person name="Murat C."/>
            <person name="Poggeler S."/>
            <person name="Quandt C.A."/>
            <person name="Sperisen C."/>
            <person name="Tritt A."/>
            <person name="Tisserant E."/>
            <person name="Crous P.W."/>
            <person name="Henrissat B."/>
            <person name="Nehls U."/>
            <person name="Egli S."/>
            <person name="Spatafora J.W."/>
            <person name="Grigoriev I.V."/>
            <person name="Martin F.M."/>
        </authorList>
    </citation>
    <scope>NUCLEOTIDE SEQUENCE [LARGE SCALE GENOMIC DNA]</scope>
    <source>
        <strain evidence="1 2">1.58</strain>
    </source>
</reference>
<proteinExistence type="predicted"/>
<gene>
    <name evidence="1" type="ORF">K441DRAFT_621895</name>
</gene>
<evidence type="ECO:0000313" key="1">
    <source>
        <dbReference type="EMBL" id="OCK88122.1"/>
    </source>
</evidence>
<sequence length="297" mass="31356">MVKNGEHESGILPAGSKRILTVLGCGALGTAILSGMLASIADLTADNSGSLFAHFVGCVRRKDAATAISDRLGSHANAANVEILDGQNLRGVKQADTILLACQPHMYTAIFDEPGMREALRGKLIISVLASVATTQLELALGDGGGYFVIRAMPNIACFVRDSATVIESPQRAFPDALLRVTDTVFRCVGRVFYIKTPVFDVCTALCGSAPAFLAVIIESMVDGAVAMGLSHQDAFHMAAHTMRGAANLLLDSRNPWTVRHQVASPGGSTMQGLLTLEQGNVRLTISVGRQAHNDIT</sequence>
<dbReference type="Proteomes" id="UP000250078">
    <property type="component" value="Unassembled WGS sequence"/>
</dbReference>
<evidence type="ECO:0000313" key="2">
    <source>
        <dbReference type="Proteomes" id="UP000250078"/>
    </source>
</evidence>
<name>A0ACC8EP67_9PEZI</name>
<accession>A0ACC8EP67</accession>
<protein>
    <submittedName>
        <fullName evidence="1">Pyrroline-5-carboxylate reductase</fullName>
    </submittedName>
</protein>